<comment type="caution">
    <text evidence="1">The sequence shown here is derived from an EMBL/GenBank/DDBJ whole genome shotgun (WGS) entry which is preliminary data.</text>
</comment>
<proteinExistence type="predicted"/>
<organism evidence="1 2">
    <name type="scientific">Sphingobacterium yanglingense</name>
    <dbReference type="NCBI Taxonomy" id="1437280"/>
    <lineage>
        <taxon>Bacteria</taxon>
        <taxon>Pseudomonadati</taxon>
        <taxon>Bacteroidota</taxon>
        <taxon>Sphingobacteriia</taxon>
        <taxon>Sphingobacteriales</taxon>
        <taxon>Sphingobacteriaceae</taxon>
        <taxon>Sphingobacterium</taxon>
    </lineage>
</organism>
<dbReference type="AlphaFoldDB" id="A0A4R6WLB2"/>
<keyword evidence="2" id="KW-1185">Reference proteome</keyword>
<sequence>MIQVAKRNNKRCFAPCDKTMIQSGQCTCHNQHDRIISIGTSLGARGCSLLIYETIALELIHSGIDIEILHGSLSRSQPGTETMVNQFAETCKKLGEVTNALTLTIKNYYSEMPYECLPQKDHRKQKYIRQQHKLAQRHYRRK</sequence>
<dbReference type="EMBL" id="SNYV01000011">
    <property type="protein sequence ID" value="TDQ79568.1"/>
    <property type="molecule type" value="Genomic_DNA"/>
</dbReference>
<accession>A0A4R6WLB2</accession>
<gene>
    <name evidence="1" type="ORF">CLV99_1013</name>
</gene>
<evidence type="ECO:0000313" key="1">
    <source>
        <dbReference type="EMBL" id="TDQ79568.1"/>
    </source>
</evidence>
<protein>
    <submittedName>
        <fullName evidence="1">Uncharacterized protein</fullName>
    </submittedName>
</protein>
<dbReference type="Proteomes" id="UP000295292">
    <property type="component" value="Unassembled WGS sequence"/>
</dbReference>
<evidence type="ECO:0000313" key="2">
    <source>
        <dbReference type="Proteomes" id="UP000295292"/>
    </source>
</evidence>
<dbReference type="RefSeq" id="WP_133583348.1">
    <property type="nucleotide sequence ID" value="NZ_SNYV01000011.1"/>
</dbReference>
<name>A0A4R6WLB2_9SPHI</name>
<reference evidence="1 2" key="1">
    <citation type="submission" date="2019-03" db="EMBL/GenBank/DDBJ databases">
        <title>Genomic Encyclopedia of Archaeal and Bacterial Type Strains, Phase II (KMG-II): from individual species to whole genera.</title>
        <authorList>
            <person name="Goeker M."/>
        </authorList>
    </citation>
    <scope>NUCLEOTIDE SEQUENCE [LARGE SCALE GENOMIC DNA]</scope>
    <source>
        <strain evidence="1 2">DSM 28353</strain>
    </source>
</reference>